<dbReference type="GO" id="GO:0009252">
    <property type="term" value="P:peptidoglycan biosynthetic process"/>
    <property type="evidence" value="ECO:0007669"/>
    <property type="project" value="UniProtKB-KW"/>
</dbReference>
<name>A0A2H9TAY6_9ZZZZ</name>
<evidence type="ECO:0000259" key="10">
    <source>
        <dbReference type="Pfam" id="PF02875"/>
    </source>
</evidence>
<dbReference type="InterPro" id="IPR036565">
    <property type="entry name" value="Mur-like_cat_sf"/>
</dbReference>
<feature type="domain" description="Mur ligase central" evidence="11">
    <location>
        <begin position="119"/>
        <end position="321"/>
    </location>
</feature>
<feature type="domain" description="Mur ligase C-terminal" evidence="10">
    <location>
        <begin position="344"/>
        <end position="469"/>
    </location>
</feature>
<dbReference type="Pfam" id="PF02875">
    <property type="entry name" value="Mur_ligase_C"/>
    <property type="match status" value="1"/>
</dbReference>
<dbReference type="Gene3D" id="3.40.1390.10">
    <property type="entry name" value="MurE/MurF, N-terminal domain"/>
    <property type="match status" value="1"/>
</dbReference>
<dbReference type="InterPro" id="IPR035911">
    <property type="entry name" value="MurE/MurF_N"/>
</dbReference>
<dbReference type="SUPFAM" id="SSF53623">
    <property type="entry name" value="MurD-like peptide ligases, catalytic domain"/>
    <property type="match status" value="1"/>
</dbReference>
<dbReference type="InterPro" id="IPR013221">
    <property type="entry name" value="Mur_ligase_cen"/>
</dbReference>
<dbReference type="SUPFAM" id="SSF63418">
    <property type="entry name" value="MurE/MurF N-terminal domain"/>
    <property type="match status" value="1"/>
</dbReference>
<evidence type="ECO:0000256" key="8">
    <source>
        <dbReference type="ARBA" id="ARBA00023316"/>
    </source>
</evidence>
<dbReference type="Gene3D" id="3.40.1190.10">
    <property type="entry name" value="Mur-like, catalytic domain"/>
    <property type="match status" value="1"/>
</dbReference>
<reference evidence="12" key="1">
    <citation type="journal article" date="2017" name="Appl. Environ. Microbiol.">
        <title>Molecular characterization of an Endozoicomonas-like organism causing infection in king scallop Pecten maximus L.</title>
        <authorList>
            <person name="Cano I."/>
            <person name="van Aerle R."/>
            <person name="Ross S."/>
            <person name="Verner-Jeffreys D.W."/>
            <person name="Paley R.K."/>
            <person name="Rimmer G."/>
            <person name="Ryder D."/>
            <person name="Hooper P."/>
            <person name="Stone D."/>
            <person name="Feist S.W."/>
        </authorList>
    </citation>
    <scope>NUCLEOTIDE SEQUENCE</scope>
</reference>
<dbReference type="GO" id="GO:0005737">
    <property type="term" value="C:cytoplasm"/>
    <property type="evidence" value="ECO:0007669"/>
    <property type="project" value="InterPro"/>
</dbReference>
<dbReference type="InterPro" id="IPR018109">
    <property type="entry name" value="Folylpolyglutamate_synth_CS"/>
</dbReference>
<dbReference type="GO" id="GO:0051301">
    <property type="term" value="P:cell division"/>
    <property type="evidence" value="ECO:0007669"/>
    <property type="project" value="InterPro"/>
</dbReference>
<evidence type="ECO:0000256" key="2">
    <source>
        <dbReference type="ARBA" id="ARBA00022490"/>
    </source>
</evidence>
<dbReference type="NCBIfam" id="TIGR01085">
    <property type="entry name" value="murE"/>
    <property type="match status" value="1"/>
</dbReference>
<dbReference type="PANTHER" id="PTHR23135">
    <property type="entry name" value="MUR LIGASE FAMILY MEMBER"/>
    <property type="match status" value="1"/>
</dbReference>
<dbReference type="AlphaFoldDB" id="A0A2H9TAY6"/>
<evidence type="ECO:0000256" key="4">
    <source>
        <dbReference type="ARBA" id="ARBA00022741"/>
    </source>
</evidence>
<keyword evidence="5" id="KW-0067">ATP-binding</keyword>
<comment type="similarity">
    <text evidence="1">Belongs to the MurCDEF family. MurE subfamily.</text>
</comment>
<dbReference type="InterPro" id="IPR000713">
    <property type="entry name" value="Mur_ligase_N"/>
</dbReference>
<sequence>MTKQSCVTLNHLLDVLHLPSHKEGNKVISGLTLDSRKLNRGDLFVAVSGHNQSGAQFIGSAIDRGAAAVLFDEGIEYEGLAGRCSAVPVISVKELKSQLGLLADRFYQHPSQQLKIFGVTGTNGKTSCSWFLSQLLTEVGYPCGVMGTLGTGMISDLHPAMNTTQDVLSNHYHLGQQKKNGAKAVAMEVSSHGLHQHRVDGIRFEAGLFTNISRDHLDYHGTMDNYARAKSLLFSECVPRIGIINRDDHYASLMLDACRPDKTMPLTYSLSNKKADVYAEDIELHEHGIKARICSPWGNGLLESDLLGRFSLENLMAVMTALGSQGIDWQDVLHRVQLLKNVPGRMQCLGGHGMPRVIVDYAHTPDALVSVLAALKDHGAGRLVCVFGCGGDRDTGKRPLMAQAALAGADKVVVTSDNPRTEDPLQIIKDVTQDITDLSVMTIVDRSEAIAYAIDHAQADDLILVAGKGHENYQEVMNIRHHFDDAEQVLSALENWKGRVRKGQESAA</sequence>
<dbReference type="EMBL" id="NSIT01000020">
    <property type="protein sequence ID" value="PJE80357.1"/>
    <property type="molecule type" value="Genomic_DNA"/>
</dbReference>
<dbReference type="InterPro" id="IPR005761">
    <property type="entry name" value="UDP-N-AcMur-Glu-dNH2Pim_ligase"/>
</dbReference>
<keyword evidence="7" id="KW-0573">Peptidoglycan synthesis</keyword>
<dbReference type="GO" id="GO:0071555">
    <property type="term" value="P:cell wall organization"/>
    <property type="evidence" value="ECO:0007669"/>
    <property type="project" value="UniProtKB-KW"/>
</dbReference>
<keyword evidence="3 12" id="KW-0436">Ligase</keyword>
<evidence type="ECO:0000256" key="3">
    <source>
        <dbReference type="ARBA" id="ARBA00022598"/>
    </source>
</evidence>
<keyword evidence="6" id="KW-0133">Cell shape</keyword>
<dbReference type="GO" id="GO:0008765">
    <property type="term" value="F:UDP-N-acetylmuramoylalanyl-D-glutamate-2,6-diaminopimelate ligase activity"/>
    <property type="evidence" value="ECO:0007669"/>
    <property type="project" value="UniProtKB-EC"/>
</dbReference>
<gene>
    <name evidence="12" type="primary">murE</name>
    <name evidence="12" type="ORF">CI610_00640</name>
</gene>
<dbReference type="NCBIfam" id="NF001124">
    <property type="entry name" value="PRK00139.1-2"/>
    <property type="match status" value="1"/>
</dbReference>
<dbReference type="GO" id="GO:0004326">
    <property type="term" value="F:tetrahydrofolylpolyglutamate synthase activity"/>
    <property type="evidence" value="ECO:0007669"/>
    <property type="project" value="InterPro"/>
</dbReference>
<organism evidence="12">
    <name type="scientific">invertebrate metagenome</name>
    <dbReference type="NCBI Taxonomy" id="1711999"/>
    <lineage>
        <taxon>unclassified sequences</taxon>
        <taxon>metagenomes</taxon>
        <taxon>organismal metagenomes</taxon>
    </lineage>
</organism>
<dbReference type="GO" id="GO:0005524">
    <property type="term" value="F:ATP binding"/>
    <property type="evidence" value="ECO:0007669"/>
    <property type="project" value="UniProtKB-KW"/>
</dbReference>
<evidence type="ECO:0000313" key="12">
    <source>
        <dbReference type="EMBL" id="PJE80357.1"/>
    </source>
</evidence>
<keyword evidence="2" id="KW-0963">Cytoplasm</keyword>
<evidence type="ECO:0000256" key="7">
    <source>
        <dbReference type="ARBA" id="ARBA00022984"/>
    </source>
</evidence>
<dbReference type="InterPro" id="IPR004101">
    <property type="entry name" value="Mur_ligase_C"/>
</dbReference>
<evidence type="ECO:0000256" key="6">
    <source>
        <dbReference type="ARBA" id="ARBA00022960"/>
    </source>
</evidence>
<evidence type="ECO:0000259" key="11">
    <source>
        <dbReference type="Pfam" id="PF08245"/>
    </source>
</evidence>
<dbReference type="InterPro" id="IPR036615">
    <property type="entry name" value="Mur_ligase_C_dom_sf"/>
</dbReference>
<evidence type="ECO:0000256" key="1">
    <source>
        <dbReference type="ARBA" id="ARBA00005898"/>
    </source>
</evidence>
<comment type="caution">
    <text evidence="12">The sequence shown here is derived from an EMBL/GenBank/DDBJ whole genome shotgun (WGS) entry which is preliminary data.</text>
</comment>
<dbReference type="Gene3D" id="3.90.190.20">
    <property type="entry name" value="Mur ligase, C-terminal domain"/>
    <property type="match status" value="1"/>
</dbReference>
<dbReference type="NCBIfam" id="NF001126">
    <property type="entry name" value="PRK00139.1-4"/>
    <property type="match status" value="1"/>
</dbReference>
<dbReference type="PANTHER" id="PTHR23135:SF4">
    <property type="entry name" value="UDP-N-ACETYLMURAMOYL-L-ALANYL-D-GLUTAMATE--2,6-DIAMINOPIMELATE LIGASE MURE HOMOLOG, CHLOROPLASTIC"/>
    <property type="match status" value="1"/>
</dbReference>
<dbReference type="SUPFAM" id="SSF53244">
    <property type="entry name" value="MurD-like peptide ligases, peptide-binding domain"/>
    <property type="match status" value="1"/>
</dbReference>
<dbReference type="HAMAP" id="MF_00208">
    <property type="entry name" value="MurE"/>
    <property type="match status" value="1"/>
</dbReference>
<keyword evidence="8" id="KW-0961">Cell wall biogenesis/degradation</keyword>
<evidence type="ECO:0000256" key="5">
    <source>
        <dbReference type="ARBA" id="ARBA00022840"/>
    </source>
</evidence>
<protein>
    <submittedName>
        <fullName evidence="12">UDP-N-acetylmuramoyl-L-alanyl-D-glutamate--2, 6-diaminopimelate ligase</fullName>
        <ecNumber evidence="12">6.3.2.13</ecNumber>
    </submittedName>
</protein>
<dbReference type="Pfam" id="PF08245">
    <property type="entry name" value="Mur_ligase_M"/>
    <property type="match status" value="1"/>
</dbReference>
<dbReference type="GO" id="GO:0008360">
    <property type="term" value="P:regulation of cell shape"/>
    <property type="evidence" value="ECO:0007669"/>
    <property type="project" value="UniProtKB-KW"/>
</dbReference>
<evidence type="ECO:0000259" key="9">
    <source>
        <dbReference type="Pfam" id="PF01225"/>
    </source>
</evidence>
<accession>A0A2H9TAY6</accession>
<proteinExistence type="inferred from homology"/>
<feature type="domain" description="Mur ligase N-terminal catalytic" evidence="9">
    <location>
        <begin position="28"/>
        <end position="107"/>
    </location>
</feature>
<dbReference type="EC" id="6.3.2.13" evidence="12"/>
<dbReference type="Pfam" id="PF01225">
    <property type="entry name" value="Mur_ligase"/>
    <property type="match status" value="1"/>
</dbReference>
<dbReference type="PROSITE" id="PS01011">
    <property type="entry name" value="FOLYLPOLYGLU_SYNT_1"/>
    <property type="match status" value="1"/>
</dbReference>
<keyword evidence="4" id="KW-0547">Nucleotide-binding</keyword>